<dbReference type="InterPro" id="IPR058841">
    <property type="entry name" value="HTH_76"/>
</dbReference>
<dbReference type="OrthoDB" id="9936937at2759"/>
<accession>A0A0C3JYQ0</accession>
<dbReference type="Pfam" id="PF25871">
    <property type="entry name" value="HTH_76"/>
    <property type="match status" value="1"/>
</dbReference>
<organism evidence="2 3">
    <name type="scientific">Pisolithus tinctorius Marx 270</name>
    <dbReference type="NCBI Taxonomy" id="870435"/>
    <lineage>
        <taxon>Eukaryota</taxon>
        <taxon>Fungi</taxon>
        <taxon>Dikarya</taxon>
        <taxon>Basidiomycota</taxon>
        <taxon>Agaricomycotina</taxon>
        <taxon>Agaricomycetes</taxon>
        <taxon>Agaricomycetidae</taxon>
        <taxon>Boletales</taxon>
        <taxon>Sclerodermatineae</taxon>
        <taxon>Pisolithaceae</taxon>
        <taxon>Pisolithus</taxon>
    </lineage>
</organism>
<reference evidence="3" key="2">
    <citation type="submission" date="2015-01" db="EMBL/GenBank/DDBJ databases">
        <title>Evolutionary Origins and Diversification of the Mycorrhizal Mutualists.</title>
        <authorList>
            <consortium name="DOE Joint Genome Institute"/>
            <consortium name="Mycorrhizal Genomics Consortium"/>
            <person name="Kohler A."/>
            <person name="Kuo A."/>
            <person name="Nagy L.G."/>
            <person name="Floudas D."/>
            <person name="Copeland A."/>
            <person name="Barry K.W."/>
            <person name="Cichocki N."/>
            <person name="Veneault-Fourrey C."/>
            <person name="LaButti K."/>
            <person name="Lindquist E.A."/>
            <person name="Lipzen A."/>
            <person name="Lundell T."/>
            <person name="Morin E."/>
            <person name="Murat C."/>
            <person name="Riley R."/>
            <person name="Ohm R."/>
            <person name="Sun H."/>
            <person name="Tunlid A."/>
            <person name="Henrissat B."/>
            <person name="Grigoriev I.V."/>
            <person name="Hibbett D.S."/>
            <person name="Martin F."/>
        </authorList>
    </citation>
    <scope>NUCLEOTIDE SEQUENCE [LARGE SCALE GENOMIC DNA]</scope>
    <source>
        <strain evidence="3">Marx 270</strain>
    </source>
</reference>
<dbReference type="InParanoid" id="A0A0C3JYQ0"/>
<dbReference type="HOGENOM" id="CLU_2905112_0_0_1"/>
<reference evidence="2 3" key="1">
    <citation type="submission" date="2014-04" db="EMBL/GenBank/DDBJ databases">
        <authorList>
            <consortium name="DOE Joint Genome Institute"/>
            <person name="Kuo A."/>
            <person name="Kohler A."/>
            <person name="Costa M.D."/>
            <person name="Nagy L.G."/>
            <person name="Floudas D."/>
            <person name="Copeland A."/>
            <person name="Barry K.W."/>
            <person name="Cichocki N."/>
            <person name="Veneault-Fourrey C."/>
            <person name="LaButti K."/>
            <person name="Lindquist E.A."/>
            <person name="Lipzen A."/>
            <person name="Lundell T."/>
            <person name="Morin E."/>
            <person name="Murat C."/>
            <person name="Sun H."/>
            <person name="Tunlid A."/>
            <person name="Henrissat B."/>
            <person name="Grigoriev I.V."/>
            <person name="Hibbett D.S."/>
            <person name="Martin F."/>
            <person name="Nordberg H.P."/>
            <person name="Cantor M.N."/>
            <person name="Hua S.X."/>
        </authorList>
    </citation>
    <scope>NUCLEOTIDE SEQUENCE [LARGE SCALE GENOMIC DNA]</scope>
    <source>
        <strain evidence="2 3">Marx 270</strain>
    </source>
</reference>
<proteinExistence type="predicted"/>
<evidence type="ECO:0000259" key="1">
    <source>
        <dbReference type="Pfam" id="PF25871"/>
    </source>
</evidence>
<dbReference type="EMBL" id="KN831981">
    <property type="protein sequence ID" value="KIO02512.1"/>
    <property type="molecule type" value="Genomic_DNA"/>
</dbReference>
<dbReference type="AlphaFoldDB" id="A0A0C3JYQ0"/>
<gene>
    <name evidence="2" type="ORF">M404DRAFT_1002122</name>
</gene>
<evidence type="ECO:0000313" key="2">
    <source>
        <dbReference type="EMBL" id="KIO02512.1"/>
    </source>
</evidence>
<name>A0A0C3JYQ0_PISTI</name>
<evidence type="ECO:0000313" key="3">
    <source>
        <dbReference type="Proteomes" id="UP000054217"/>
    </source>
</evidence>
<protein>
    <recommendedName>
        <fullName evidence="1">PEX14-like helix-turn-helix domain-containing protein</fullName>
    </recommendedName>
</protein>
<keyword evidence="3" id="KW-1185">Reference proteome</keyword>
<feature type="domain" description="PEX14-like helix-turn-helix" evidence="1">
    <location>
        <begin position="8"/>
        <end position="46"/>
    </location>
</feature>
<dbReference type="Proteomes" id="UP000054217">
    <property type="component" value="Unassembled WGS sequence"/>
</dbReference>
<sequence>MLTTLTNVYQHGLIQILAHSSTQSTSEEERSELALKTQLFYFNRCAPFLFTTALHICGTSYS</sequence>